<reference evidence="1" key="1">
    <citation type="journal article" date="2014" name="Nat. Commun.">
        <title>The tobacco genome sequence and its comparison with those of tomato and potato.</title>
        <authorList>
            <person name="Sierro N."/>
            <person name="Battey J.N."/>
            <person name="Ouadi S."/>
            <person name="Bakaher N."/>
            <person name="Bovet L."/>
            <person name="Willig A."/>
            <person name="Goepfert S."/>
            <person name="Peitsch M.C."/>
            <person name="Ivanov N.V."/>
        </authorList>
    </citation>
    <scope>NUCLEOTIDE SEQUENCE [LARGE SCALE GENOMIC DNA]</scope>
</reference>
<evidence type="ECO:0000313" key="2">
    <source>
        <dbReference type="RefSeq" id="XP_075106761.1"/>
    </source>
</evidence>
<organism evidence="1 2">
    <name type="scientific">Nicotiana tabacum</name>
    <name type="common">Common tobacco</name>
    <dbReference type="NCBI Taxonomy" id="4097"/>
    <lineage>
        <taxon>Eukaryota</taxon>
        <taxon>Viridiplantae</taxon>
        <taxon>Streptophyta</taxon>
        <taxon>Embryophyta</taxon>
        <taxon>Tracheophyta</taxon>
        <taxon>Spermatophyta</taxon>
        <taxon>Magnoliopsida</taxon>
        <taxon>eudicotyledons</taxon>
        <taxon>Gunneridae</taxon>
        <taxon>Pentapetalae</taxon>
        <taxon>asterids</taxon>
        <taxon>lamiids</taxon>
        <taxon>Solanales</taxon>
        <taxon>Solanaceae</taxon>
        <taxon>Nicotianoideae</taxon>
        <taxon>Nicotianeae</taxon>
        <taxon>Nicotiana</taxon>
    </lineage>
</organism>
<name>A0AC58UB82_TOBAC</name>
<dbReference type="RefSeq" id="XP_075106761.1">
    <property type="nucleotide sequence ID" value="XM_075250660.1"/>
</dbReference>
<evidence type="ECO:0000313" key="1">
    <source>
        <dbReference type="Proteomes" id="UP000790787"/>
    </source>
</evidence>
<dbReference type="Proteomes" id="UP000790787">
    <property type="component" value="Chromosome 4"/>
</dbReference>
<accession>A0AC58UB82</accession>
<reference evidence="2" key="2">
    <citation type="submission" date="2025-08" db="UniProtKB">
        <authorList>
            <consortium name="RefSeq"/>
        </authorList>
    </citation>
    <scope>IDENTIFICATION</scope>
    <source>
        <tissue evidence="2">Leaf</tissue>
    </source>
</reference>
<gene>
    <name evidence="2" type="primary">LOC142179785</name>
</gene>
<protein>
    <submittedName>
        <fullName evidence="2">Uncharacterized protein LOC142179785</fullName>
    </submittedName>
</protein>
<keyword evidence="1" id="KW-1185">Reference proteome</keyword>
<sequence>MVYLKLQPYRQTSIALRKNLKLSSKYYGPYQILARIGQVAYKLELPPDSKVHPVFHVSLIKRKVSNRVVVQTVLPSTSEDGQFLVKSVAILQRQMVKKNNAAAIKVLVQWSNLPPEDATWEDYHFIKAKFPDFDPHP</sequence>
<proteinExistence type="predicted"/>